<organism evidence="2 3">
    <name type="scientific">Halolamina litorea</name>
    <dbReference type="NCBI Taxonomy" id="1515593"/>
    <lineage>
        <taxon>Archaea</taxon>
        <taxon>Methanobacteriati</taxon>
        <taxon>Methanobacteriota</taxon>
        <taxon>Stenosarchaea group</taxon>
        <taxon>Halobacteria</taxon>
        <taxon>Halobacteriales</taxon>
        <taxon>Haloferacaceae</taxon>
    </lineage>
</organism>
<dbReference type="InterPro" id="IPR007497">
    <property type="entry name" value="SIMPL/DUF541"/>
</dbReference>
<name>A0ABD6BRC9_9EURY</name>
<accession>A0ABD6BRC9</accession>
<reference evidence="2 3" key="1">
    <citation type="journal article" date="2019" name="Int. J. Syst. Evol. Microbiol.">
        <title>The Global Catalogue of Microorganisms (GCM) 10K type strain sequencing project: providing services to taxonomists for standard genome sequencing and annotation.</title>
        <authorList>
            <consortium name="The Broad Institute Genomics Platform"/>
            <consortium name="The Broad Institute Genome Sequencing Center for Infectious Disease"/>
            <person name="Wu L."/>
            <person name="Ma J."/>
        </authorList>
    </citation>
    <scope>NUCLEOTIDE SEQUENCE [LARGE SCALE GENOMIC DNA]</scope>
    <source>
        <strain evidence="2 3">CGMCC 1.12859</strain>
    </source>
</reference>
<dbReference type="InterPro" id="IPR052022">
    <property type="entry name" value="26kDa_periplasmic_antigen"/>
</dbReference>
<dbReference type="Proteomes" id="UP001597139">
    <property type="component" value="Unassembled WGS sequence"/>
</dbReference>
<dbReference type="Gene3D" id="3.30.110.170">
    <property type="entry name" value="Protein of unknown function (DUF541), domain 1"/>
    <property type="match status" value="1"/>
</dbReference>
<evidence type="ECO:0000313" key="3">
    <source>
        <dbReference type="Proteomes" id="UP001597139"/>
    </source>
</evidence>
<evidence type="ECO:0000313" key="2">
    <source>
        <dbReference type="EMBL" id="MFD1567642.1"/>
    </source>
</evidence>
<feature type="region of interest" description="Disordered" evidence="1">
    <location>
        <begin position="32"/>
        <end position="53"/>
    </location>
</feature>
<protein>
    <submittedName>
        <fullName evidence="2">SIMPL domain-containing protein</fullName>
    </submittedName>
</protein>
<evidence type="ECO:0000256" key="1">
    <source>
        <dbReference type="SAM" id="MobiDB-lite"/>
    </source>
</evidence>
<dbReference type="RefSeq" id="WP_267647398.1">
    <property type="nucleotide sequence ID" value="NZ_JANHGR010000002.1"/>
</dbReference>
<proteinExistence type="predicted"/>
<dbReference type="PANTHER" id="PTHR34387:SF2">
    <property type="entry name" value="SLR1258 PROTEIN"/>
    <property type="match status" value="1"/>
</dbReference>
<dbReference type="Gene3D" id="3.30.70.2970">
    <property type="entry name" value="Protein of unknown function (DUF541), domain 2"/>
    <property type="match status" value="1"/>
</dbReference>
<dbReference type="EMBL" id="JBHUCZ010000007">
    <property type="protein sequence ID" value="MFD1567642.1"/>
    <property type="molecule type" value="Genomic_DNA"/>
</dbReference>
<dbReference type="Pfam" id="PF04402">
    <property type="entry name" value="SIMPL"/>
    <property type="match status" value="1"/>
</dbReference>
<feature type="compositionally biased region" description="Polar residues" evidence="1">
    <location>
        <begin position="35"/>
        <end position="53"/>
    </location>
</feature>
<dbReference type="AlphaFoldDB" id="A0ABD6BRC9"/>
<comment type="caution">
    <text evidence="2">The sequence shown here is derived from an EMBL/GenBank/DDBJ whole genome shotgun (WGS) entry which is preliminary data.</text>
</comment>
<dbReference type="PANTHER" id="PTHR34387">
    <property type="entry name" value="SLR1258 PROTEIN"/>
    <property type="match status" value="1"/>
</dbReference>
<sequence length="259" mass="26843">MSSRAILTVGIAAVVLLSSSVVVATIAGPAAGEPNPQTQMNAQEQPTDPLSSGTIEVTASAERTASPDAATIRLAVIARAESADAAREGVAENASRMRAALREAGVDDDAVRTTYYDLGEEYERTENGSRVAGYRAAQGFAVEVVADDLGNRTGAILDAAVGNGATRVDGVQFTLSEETRRDLRQEALGAAMANADRDASTLADAANRTIAGVYSVSTMDADVRPVRADVQFEAATEGTSFEPGPVTVSATVSVTYRLD</sequence>
<keyword evidence="3" id="KW-1185">Reference proteome</keyword>
<gene>
    <name evidence="2" type="ORF">ACFSAU_09065</name>
</gene>